<keyword evidence="7" id="KW-0915">Sodium</keyword>
<evidence type="ECO:0000256" key="9">
    <source>
        <dbReference type="ARBA" id="ARBA00023136"/>
    </source>
</evidence>
<keyword evidence="10 12" id="KW-0739">Sodium transport</keyword>
<feature type="region of interest" description="Disordered" evidence="13">
    <location>
        <begin position="152"/>
        <end position="175"/>
    </location>
</feature>
<proteinExistence type="inferred from homology"/>
<evidence type="ECO:0000256" key="14">
    <source>
        <dbReference type="SAM" id="Phobius"/>
    </source>
</evidence>
<comment type="caution">
    <text evidence="15">The sequence shown here is derived from an EMBL/GenBank/DDBJ whole genome shotgun (WGS) entry which is preliminary data.</text>
</comment>
<sequence length="294" mass="33791">MLKRCVVEVGGSIRISNTEETVIESSEGSIAKEESVLEKTSRRRAIGKTVVWKTFKSFVFLICLIFLIIQSVEFFNIYYKYPTTIVTEVTVAKEFKLPAITLCFRTTISFKEFCSYEPDRCEKPRNMKKFCRKHRSDCRNGTTNLTEKEEHLLPPPYQTDCSYNGPSKDDKESTNPNSYEMCLELCRSEYAKALDGCDWGMTMVSLVRDLCIYGNYKQPNNSQEKEGEMKDKRFICFESCKQGCLSGPLGWVQIRIQSTPDFVIPSPNVDERCDDGGTRFVLKPKMVVYLLELT</sequence>
<evidence type="ECO:0000313" key="16">
    <source>
        <dbReference type="Proteomes" id="UP000499080"/>
    </source>
</evidence>
<comment type="subcellular location">
    <subcellularLocation>
        <location evidence="1">Membrane</location>
        <topology evidence="1">Multi-pass membrane protein</topology>
    </subcellularLocation>
</comment>
<gene>
    <name evidence="15" type="ORF">AVEN_202876_1</name>
</gene>
<dbReference type="Pfam" id="PF00858">
    <property type="entry name" value="ASC"/>
    <property type="match status" value="1"/>
</dbReference>
<dbReference type="AlphaFoldDB" id="A0A4Y2FJ59"/>
<keyword evidence="3 12" id="KW-0813">Transport</keyword>
<protein>
    <submittedName>
        <fullName evidence="15">Uncharacterized protein</fullName>
    </submittedName>
</protein>
<evidence type="ECO:0000256" key="11">
    <source>
        <dbReference type="ARBA" id="ARBA00023303"/>
    </source>
</evidence>
<evidence type="ECO:0000256" key="5">
    <source>
        <dbReference type="ARBA" id="ARBA00022692"/>
    </source>
</evidence>
<evidence type="ECO:0000256" key="3">
    <source>
        <dbReference type="ARBA" id="ARBA00022448"/>
    </source>
</evidence>
<dbReference type="Proteomes" id="UP000499080">
    <property type="component" value="Unassembled WGS sequence"/>
</dbReference>
<organism evidence="15 16">
    <name type="scientific">Araneus ventricosus</name>
    <name type="common">Orbweaver spider</name>
    <name type="synonym">Epeira ventricosa</name>
    <dbReference type="NCBI Taxonomy" id="182803"/>
    <lineage>
        <taxon>Eukaryota</taxon>
        <taxon>Metazoa</taxon>
        <taxon>Ecdysozoa</taxon>
        <taxon>Arthropoda</taxon>
        <taxon>Chelicerata</taxon>
        <taxon>Arachnida</taxon>
        <taxon>Araneae</taxon>
        <taxon>Araneomorphae</taxon>
        <taxon>Entelegynae</taxon>
        <taxon>Araneoidea</taxon>
        <taxon>Araneidae</taxon>
        <taxon>Araneus</taxon>
    </lineage>
</organism>
<feature type="transmembrane region" description="Helical" evidence="14">
    <location>
        <begin position="58"/>
        <end position="79"/>
    </location>
</feature>
<evidence type="ECO:0000256" key="6">
    <source>
        <dbReference type="ARBA" id="ARBA00022989"/>
    </source>
</evidence>
<keyword evidence="5 12" id="KW-0812">Transmembrane</keyword>
<evidence type="ECO:0000256" key="7">
    <source>
        <dbReference type="ARBA" id="ARBA00023053"/>
    </source>
</evidence>
<dbReference type="EMBL" id="BGPR01000958">
    <property type="protein sequence ID" value="GBM41281.1"/>
    <property type="molecule type" value="Genomic_DNA"/>
</dbReference>
<evidence type="ECO:0000256" key="1">
    <source>
        <dbReference type="ARBA" id="ARBA00004141"/>
    </source>
</evidence>
<comment type="similarity">
    <text evidence="2 12">Belongs to the amiloride-sensitive sodium channel (TC 1.A.6) family.</text>
</comment>
<keyword evidence="11 12" id="KW-0407">Ion channel</keyword>
<evidence type="ECO:0000256" key="4">
    <source>
        <dbReference type="ARBA" id="ARBA00022461"/>
    </source>
</evidence>
<accession>A0A4Y2FJ59</accession>
<reference evidence="15 16" key="1">
    <citation type="journal article" date="2019" name="Sci. Rep.">
        <title>Orb-weaving spider Araneus ventricosus genome elucidates the spidroin gene catalogue.</title>
        <authorList>
            <person name="Kono N."/>
            <person name="Nakamura H."/>
            <person name="Ohtoshi R."/>
            <person name="Moran D.A.P."/>
            <person name="Shinohara A."/>
            <person name="Yoshida Y."/>
            <person name="Fujiwara M."/>
            <person name="Mori M."/>
            <person name="Tomita M."/>
            <person name="Arakawa K."/>
        </authorList>
    </citation>
    <scope>NUCLEOTIDE SEQUENCE [LARGE SCALE GENOMIC DNA]</scope>
</reference>
<evidence type="ECO:0000256" key="13">
    <source>
        <dbReference type="SAM" id="MobiDB-lite"/>
    </source>
</evidence>
<dbReference type="GO" id="GO:0005272">
    <property type="term" value="F:sodium channel activity"/>
    <property type="evidence" value="ECO:0007669"/>
    <property type="project" value="UniProtKB-KW"/>
</dbReference>
<keyword evidence="6 14" id="KW-1133">Transmembrane helix</keyword>
<keyword evidence="9 14" id="KW-0472">Membrane</keyword>
<dbReference type="GO" id="GO:0016020">
    <property type="term" value="C:membrane"/>
    <property type="evidence" value="ECO:0007669"/>
    <property type="project" value="UniProtKB-SubCell"/>
</dbReference>
<evidence type="ECO:0000256" key="2">
    <source>
        <dbReference type="ARBA" id="ARBA00007193"/>
    </source>
</evidence>
<dbReference type="OrthoDB" id="6470564at2759"/>
<keyword evidence="8 12" id="KW-0406">Ion transport</keyword>
<evidence type="ECO:0000256" key="10">
    <source>
        <dbReference type="ARBA" id="ARBA00023201"/>
    </source>
</evidence>
<evidence type="ECO:0000313" key="15">
    <source>
        <dbReference type="EMBL" id="GBM41281.1"/>
    </source>
</evidence>
<keyword evidence="16" id="KW-1185">Reference proteome</keyword>
<dbReference type="InterPro" id="IPR001873">
    <property type="entry name" value="ENaC"/>
</dbReference>
<name>A0A4Y2FJ59_ARAVE</name>
<evidence type="ECO:0000256" key="8">
    <source>
        <dbReference type="ARBA" id="ARBA00023065"/>
    </source>
</evidence>
<evidence type="ECO:0000256" key="12">
    <source>
        <dbReference type="RuleBase" id="RU000679"/>
    </source>
</evidence>
<keyword evidence="4 12" id="KW-0894">Sodium channel</keyword>